<dbReference type="EMBL" id="KC662249">
    <property type="protein sequence ID" value="AGM15391.1"/>
    <property type="molecule type" value="Genomic_DNA"/>
</dbReference>
<name>A0AC59EWQ7_9VIRU</name>
<sequence length="315" mass="36372">MATTIDGHMINIKLNNFTYRSKMAGFDYDHTLVKPKSKTTFSKDEDDWMWLRPNVPEILTEIYKKGYAIVIFTNQSKSTSFKIKQIIKVFTSLKLPVNIFIETDKAFKKPEPYMYNVYINKRSLVNKKESFYVGDALGRPGDFADSDKQFAINSGIKYVSPEQIFPFSETAASPSLVSIPDHREIVLMMGYPGSGKSSFAEKTFKDQPYILIHGDDYKSESQLKKAYKSAIEMYPNKSIILDQTHSSIKKRQIFIEIAQKAGIPVRLIHLTTTIEESMYRNLQREKPVPKIALYMYRKNYEKPEEAEGLYEIIDI</sequence>
<keyword evidence="2" id="KW-1185">Reference proteome</keyword>
<keyword evidence="1" id="KW-0418">Kinase</keyword>
<gene>
    <name evidence="1" type="ORF">PGCG_00079</name>
</gene>
<keyword evidence="1" id="KW-0808">Transferase</keyword>
<reference evidence="1 2" key="1">
    <citation type="journal article" date="2013" name="Proc. Natl. Acad. Sci. U.S.A.">
        <title>Genome of Phaeocystis globosa virus PgV-16T highlights the common ancestry of the largest known DNA viruses infecting eukaryotes.</title>
        <authorList>
            <person name="Santini S."/>
            <person name="Jeudy S."/>
            <person name="Bartoli J."/>
            <person name="Poirot O."/>
            <person name="Lescot M."/>
            <person name="Abergel C."/>
            <person name="Barbe V."/>
            <person name="Wommack K.E."/>
            <person name="Noordeloos A.A."/>
            <person name="Brussaard C.P."/>
            <person name="Claverie J.M."/>
        </authorList>
    </citation>
    <scope>NUCLEOTIDE SEQUENCE [LARGE SCALE GENOMIC DNA]</scope>
    <source>
        <strain evidence="1 2">16T</strain>
    </source>
</reference>
<evidence type="ECO:0000313" key="1">
    <source>
        <dbReference type="EMBL" id="AGM15391.1"/>
    </source>
</evidence>
<proteinExistence type="predicted"/>
<dbReference type="Proteomes" id="UP000204225">
    <property type="component" value="Segment"/>
</dbReference>
<accession>A0AC59EWQ7</accession>
<protein>
    <submittedName>
        <fullName evidence="1">Polynucleotide kinase-3'-phosphatase</fullName>
    </submittedName>
</protein>
<evidence type="ECO:0000313" key="2">
    <source>
        <dbReference type="Proteomes" id="UP000204225"/>
    </source>
</evidence>
<organism evidence="1 2">
    <name type="scientific">Phaeocystis globosa virus PgV-16T</name>
    <dbReference type="NCBI Taxonomy" id="3071227"/>
    <lineage>
        <taxon>Viruses</taxon>
        <taxon>Varidnaviria</taxon>
        <taxon>Bamfordvirae</taxon>
        <taxon>Nucleocytoviricota</taxon>
        <taxon>Megaviricetes</taxon>
        <taxon>Imitervirales</taxon>
        <taxon>Mesomimiviridae</taxon>
        <taxon>Tethysvirus</taxon>
        <taxon>Tethysvirus hollandense</taxon>
    </lineage>
</organism>